<dbReference type="InterPro" id="IPR003414">
    <property type="entry name" value="PP_kinase"/>
</dbReference>
<dbReference type="Pfam" id="PF17941">
    <property type="entry name" value="PP_kinase_C_1"/>
    <property type="match status" value="1"/>
</dbReference>
<dbReference type="Pfam" id="PF13089">
    <property type="entry name" value="PP_kinase_N"/>
    <property type="match status" value="1"/>
</dbReference>
<evidence type="ECO:0000256" key="5">
    <source>
        <dbReference type="ARBA" id="ARBA00022777"/>
    </source>
</evidence>
<sequence length="689" mass="77611">MSAETETLTPERMPYINRELSWLSFNSRVLEEAWDETNPLLERVKFLAIFGNNLDEFFMIRVSGLQAQRTAQVADVAADGLTPTEALDQIGVEVARLSALAQDCWKELRRLLKRQRIEVVTYEELTADERTNLARFFEAEVFPTLTPLAVDHGHPFPHISNLSLNLAIVVNDPIRGQRFARMKIPATFPRLVPTGTTTRFVWIEEVIAHHVGALFPGLDVNHRAVYPFRVTRDADIEIQEDETEDLLRSVEADINKRHFGFVTRLEVTEAMPTTIRNLVIEGLEMDPRNLVATGASLGGELGYSSLMELMKVDRPDLKDKPYVPRLPATLSTGQDIFGAIASNDILLHHPYDSFAPVLALVEAAARDQNVLAIKQTLYRVGANSPLVPALVTARDVDTQVAVLVELKARFDEQNNIAWARQLEQAGVHVVYGLMGLKTHSKCLLIVRKEADGIKRYVHLGTGNYNATTARFYTDLGLLTCDPELGADVTDLFNYLTGYSRQTKFRKLLVAPINLRQEMARRIQREAEHAKAGRPARLIFQMNALVDPEMIELLYAASGAGVRVELIIRGICCLLPGLPGWSENIRVVSIVGRFLEHARIFYFENGGEPELYAGSADLMQRNLDRRVEVVFPIENPKLKAHVVNKVLATLLADNVQARELKPDGSYERLKPKDRKRRDAQMLFQRTGQRR</sequence>
<evidence type="ECO:0000256" key="9">
    <source>
        <dbReference type="RuleBase" id="RU003800"/>
    </source>
</evidence>
<feature type="binding site" evidence="8">
    <location>
        <position position="409"/>
    </location>
    <ligand>
        <name>Mg(2+)</name>
        <dbReference type="ChEBI" id="CHEBI:18420"/>
    </ligand>
</feature>
<proteinExistence type="inferred from homology"/>
<dbReference type="InterPro" id="IPR041108">
    <property type="entry name" value="PP_kinase_C_1"/>
</dbReference>
<evidence type="ECO:0000313" key="16">
    <source>
        <dbReference type="Proteomes" id="UP000520814"/>
    </source>
</evidence>
<dbReference type="InterPro" id="IPR036830">
    <property type="entry name" value="PP_kinase_middle_dom_sf"/>
</dbReference>
<evidence type="ECO:0000256" key="8">
    <source>
        <dbReference type="HAMAP-Rule" id="MF_00347"/>
    </source>
</evidence>
<evidence type="ECO:0000256" key="6">
    <source>
        <dbReference type="ARBA" id="ARBA00022840"/>
    </source>
</evidence>
<evidence type="ECO:0000256" key="1">
    <source>
        <dbReference type="ARBA" id="ARBA00022553"/>
    </source>
</evidence>
<name>A0A7W9SND2_ARMRO</name>
<dbReference type="GO" id="GO:0009358">
    <property type="term" value="C:polyphosphate kinase complex"/>
    <property type="evidence" value="ECO:0007669"/>
    <property type="project" value="InterPro"/>
</dbReference>
<feature type="binding site" evidence="8">
    <location>
        <position position="596"/>
    </location>
    <ligand>
        <name>ATP</name>
        <dbReference type="ChEBI" id="CHEBI:30616"/>
    </ligand>
</feature>
<comment type="catalytic activity">
    <reaction evidence="8 9">
        <text>[phosphate](n) + ATP = [phosphate](n+1) + ADP</text>
        <dbReference type="Rhea" id="RHEA:19573"/>
        <dbReference type="Rhea" id="RHEA-COMP:9859"/>
        <dbReference type="Rhea" id="RHEA-COMP:14280"/>
        <dbReference type="ChEBI" id="CHEBI:16838"/>
        <dbReference type="ChEBI" id="CHEBI:30616"/>
        <dbReference type="ChEBI" id="CHEBI:456216"/>
        <dbReference type="EC" id="2.7.4.1"/>
    </reaction>
</comment>
<evidence type="ECO:0000256" key="2">
    <source>
        <dbReference type="ARBA" id="ARBA00022679"/>
    </source>
</evidence>
<feature type="domain" description="Polyphosphate kinase C-terminal" evidence="13">
    <location>
        <begin position="507"/>
        <end position="679"/>
    </location>
</feature>
<dbReference type="AlphaFoldDB" id="A0A7W9SND2"/>
<evidence type="ECO:0000256" key="4">
    <source>
        <dbReference type="ARBA" id="ARBA00022741"/>
    </source>
</evidence>
<evidence type="ECO:0000256" key="7">
    <source>
        <dbReference type="ARBA" id="ARBA00022842"/>
    </source>
</evidence>
<dbReference type="FunFam" id="3.30.870.10:FF:000001">
    <property type="entry name" value="Polyphosphate kinase"/>
    <property type="match status" value="1"/>
</dbReference>
<dbReference type="CDD" id="cd09165">
    <property type="entry name" value="PLDc_PaPPK1_C1_like"/>
    <property type="match status" value="1"/>
</dbReference>
<comment type="PTM">
    <text evidence="8 9">An intermediate of this reaction is the autophosphorylated ppk in which a phosphate is covalently linked to a histidine residue through a N-P bond.</text>
</comment>
<keyword evidence="2 8" id="KW-0808">Transferase</keyword>
<dbReference type="Pfam" id="PF13090">
    <property type="entry name" value="PP_kinase_C"/>
    <property type="match status" value="1"/>
</dbReference>
<gene>
    <name evidence="8" type="primary">ppk</name>
    <name evidence="15" type="ORF">HNQ39_001558</name>
</gene>
<dbReference type="NCBIfam" id="NF003918">
    <property type="entry name" value="PRK05443.1-2"/>
    <property type="match status" value="1"/>
</dbReference>
<dbReference type="GO" id="GO:0046872">
    <property type="term" value="F:metal ion binding"/>
    <property type="evidence" value="ECO:0007669"/>
    <property type="project" value="UniProtKB-KW"/>
</dbReference>
<dbReference type="SUPFAM" id="SSF140356">
    <property type="entry name" value="PPK N-terminal domain-like"/>
    <property type="match status" value="1"/>
</dbReference>
<dbReference type="SUPFAM" id="SSF143724">
    <property type="entry name" value="PHP14-like"/>
    <property type="match status" value="1"/>
</dbReference>
<keyword evidence="16" id="KW-1185">Reference proteome</keyword>
<dbReference type="PANTHER" id="PTHR30218:SF0">
    <property type="entry name" value="POLYPHOSPHATE KINASE"/>
    <property type="match status" value="1"/>
</dbReference>
<feature type="binding site" evidence="8">
    <location>
        <position position="53"/>
    </location>
    <ligand>
        <name>ATP</name>
        <dbReference type="ChEBI" id="CHEBI:30616"/>
    </ligand>
</feature>
<keyword evidence="5 8" id="KW-0418">Kinase</keyword>
<dbReference type="GO" id="GO:0006799">
    <property type="term" value="P:polyphosphate biosynthetic process"/>
    <property type="evidence" value="ECO:0007669"/>
    <property type="project" value="UniProtKB-UniRule"/>
</dbReference>
<dbReference type="NCBIfam" id="NF003917">
    <property type="entry name" value="PRK05443.1-1"/>
    <property type="match status" value="1"/>
</dbReference>
<feature type="binding site" evidence="8">
    <location>
        <position position="472"/>
    </location>
    <ligand>
        <name>ATP</name>
        <dbReference type="ChEBI" id="CHEBI:30616"/>
    </ligand>
</feature>
<keyword evidence="4 8" id="KW-0547">Nucleotide-binding</keyword>
<dbReference type="SUPFAM" id="SSF56024">
    <property type="entry name" value="Phospholipase D/nuclease"/>
    <property type="match status" value="2"/>
</dbReference>
<feature type="region of interest" description="Disordered" evidence="10">
    <location>
        <begin position="662"/>
        <end position="689"/>
    </location>
</feature>
<dbReference type="GO" id="GO:0005524">
    <property type="term" value="F:ATP binding"/>
    <property type="evidence" value="ECO:0007669"/>
    <property type="project" value="UniProtKB-KW"/>
</dbReference>
<dbReference type="EMBL" id="JACHGW010000001">
    <property type="protein sequence ID" value="MBB6049796.1"/>
    <property type="molecule type" value="Genomic_DNA"/>
</dbReference>
<keyword evidence="1 8" id="KW-0597">Phosphoprotein</keyword>
<dbReference type="Proteomes" id="UP000520814">
    <property type="component" value="Unassembled WGS sequence"/>
</dbReference>
<dbReference type="NCBIfam" id="TIGR03705">
    <property type="entry name" value="poly_P_kin"/>
    <property type="match status" value="1"/>
</dbReference>
<dbReference type="Pfam" id="PF02503">
    <property type="entry name" value="PP_kinase"/>
    <property type="match status" value="1"/>
</dbReference>
<protein>
    <recommendedName>
        <fullName evidence="8 9">Polyphosphate kinase</fullName>
        <ecNumber evidence="8 9">2.7.4.1</ecNumber>
    </recommendedName>
    <alternativeName>
        <fullName evidence="8">ATP-polyphosphate phosphotransferase</fullName>
    </alternativeName>
    <alternativeName>
        <fullName evidence="8">Polyphosphoric acid kinase</fullName>
    </alternativeName>
</protein>
<dbReference type="Gene3D" id="3.30.1840.10">
    <property type="entry name" value="Polyphosphate kinase middle domain"/>
    <property type="match status" value="1"/>
</dbReference>
<feature type="domain" description="Polyphosphate kinase N-terminal" evidence="12">
    <location>
        <begin position="15"/>
        <end position="119"/>
    </location>
</feature>
<dbReference type="HAMAP" id="MF_00347">
    <property type="entry name" value="Polyphosphate_kinase"/>
    <property type="match status" value="1"/>
</dbReference>
<evidence type="ECO:0000259" key="12">
    <source>
        <dbReference type="Pfam" id="PF13089"/>
    </source>
</evidence>
<evidence type="ECO:0000259" key="11">
    <source>
        <dbReference type="Pfam" id="PF02503"/>
    </source>
</evidence>
<evidence type="ECO:0000313" key="15">
    <source>
        <dbReference type="EMBL" id="MBB6049796.1"/>
    </source>
</evidence>
<feature type="active site" description="Phosphohistidine intermediate" evidence="8">
    <location>
        <position position="439"/>
    </location>
</feature>
<dbReference type="InterPro" id="IPR024953">
    <property type="entry name" value="PP_kinase_middle"/>
</dbReference>
<dbReference type="Gene3D" id="3.30.870.10">
    <property type="entry name" value="Endonuclease Chain A"/>
    <property type="match status" value="2"/>
</dbReference>
<dbReference type="CDD" id="cd09168">
    <property type="entry name" value="PLDc_PaPPK1_C2_like"/>
    <property type="match status" value="1"/>
</dbReference>
<evidence type="ECO:0000256" key="10">
    <source>
        <dbReference type="SAM" id="MobiDB-lite"/>
    </source>
</evidence>
<feature type="domain" description="Polyphosphate kinase C-terminal" evidence="14">
    <location>
        <begin position="335"/>
        <end position="500"/>
    </location>
</feature>
<comment type="cofactor">
    <cofactor evidence="8">
        <name>Mg(2+)</name>
        <dbReference type="ChEBI" id="CHEBI:18420"/>
    </cofactor>
</comment>
<comment type="function">
    <text evidence="8 9">Catalyzes the reversible transfer of the terminal phosphate of ATP to form a long-chain polyphosphate (polyP).</text>
</comment>
<reference evidence="15 16" key="1">
    <citation type="submission" date="2020-08" db="EMBL/GenBank/DDBJ databases">
        <title>Genomic Encyclopedia of Type Strains, Phase IV (KMG-IV): sequencing the most valuable type-strain genomes for metagenomic binning, comparative biology and taxonomic classification.</title>
        <authorList>
            <person name="Goeker M."/>
        </authorList>
    </citation>
    <scope>NUCLEOTIDE SEQUENCE [LARGE SCALE GENOMIC DNA]</scope>
    <source>
        <strain evidence="15 16">DSM 23562</strain>
    </source>
</reference>
<dbReference type="GO" id="GO:0008976">
    <property type="term" value="F:polyphosphate kinase activity"/>
    <property type="evidence" value="ECO:0007669"/>
    <property type="project" value="UniProtKB-UniRule"/>
</dbReference>
<keyword evidence="7 8" id="KW-0460">Magnesium</keyword>
<dbReference type="NCBIfam" id="NF003921">
    <property type="entry name" value="PRK05443.2-2"/>
    <property type="match status" value="1"/>
</dbReference>
<keyword evidence="6 8" id="KW-0067">ATP-binding</keyword>
<dbReference type="RefSeq" id="WP_184193424.1">
    <property type="nucleotide sequence ID" value="NZ_JACHGW010000001.1"/>
</dbReference>
<evidence type="ECO:0000259" key="14">
    <source>
        <dbReference type="Pfam" id="PF17941"/>
    </source>
</evidence>
<accession>A0A7W9SND2</accession>
<comment type="similarity">
    <text evidence="8 9">Belongs to the polyphosphate kinase 1 (PPK1) family.</text>
</comment>
<organism evidence="15 16">
    <name type="scientific">Armatimonas rosea</name>
    <dbReference type="NCBI Taxonomy" id="685828"/>
    <lineage>
        <taxon>Bacteria</taxon>
        <taxon>Bacillati</taxon>
        <taxon>Armatimonadota</taxon>
        <taxon>Armatimonadia</taxon>
        <taxon>Armatimonadales</taxon>
        <taxon>Armatimonadaceae</taxon>
        <taxon>Armatimonas</taxon>
    </lineage>
</organism>
<dbReference type="PIRSF" id="PIRSF015589">
    <property type="entry name" value="PP_kinase"/>
    <property type="match status" value="1"/>
</dbReference>
<feature type="domain" description="Polyphosphate kinase middle" evidence="11">
    <location>
        <begin position="129"/>
        <end position="295"/>
    </location>
</feature>
<evidence type="ECO:0000259" key="13">
    <source>
        <dbReference type="Pfam" id="PF13090"/>
    </source>
</evidence>
<dbReference type="InterPro" id="IPR036832">
    <property type="entry name" value="PPK_N_dom_sf"/>
</dbReference>
<feature type="binding site" evidence="8">
    <location>
        <position position="568"/>
    </location>
    <ligand>
        <name>ATP</name>
        <dbReference type="ChEBI" id="CHEBI:30616"/>
    </ligand>
</feature>
<comment type="caution">
    <text evidence="15">The sequence shown here is derived from an EMBL/GenBank/DDBJ whole genome shotgun (WGS) entry which is preliminary data.</text>
</comment>
<dbReference type="Gene3D" id="1.20.58.310">
    <property type="entry name" value="Polyphosphate kinase N-terminal domain"/>
    <property type="match status" value="1"/>
</dbReference>
<dbReference type="EC" id="2.7.4.1" evidence="8 9"/>
<evidence type="ECO:0000256" key="3">
    <source>
        <dbReference type="ARBA" id="ARBA00022723"/>
    </source>
</evidence>
<dbReference type="InterPro" id="IPR025198">
    <property type="entry name" value="PPK_N_dom"/>
</dbReference>
<dbReference type="PANTHER" id="PTHR30218">
    <property type="entry name" value="POLYPHOSPHATE KINASE"/>
    <property type="match status" value="1"/>
</dbReference>
<dbReference type="InterPro" id="IPR025200">
    <property type="entry name" value="PPK_C_dom2"/>
</dbReference>
<feature type="binding site" evidence="8">
    <location>
        <position position="379"/>
    </location>
    <ligand>
        <name>Mg(2+)</name>
        <dbReference type="ChEBI" id="CHEBI:18420"/>
    </ligand>
</feature>
<keyword evidence="3 8" id="KW-0479">Metal-binding</keyword>